<evidence type="ECO:0000256" key="1">
    <source>
        <dbReference type="SAM" id="MobiDB-lite"/>
    </source>
</evidence>
<sequence>MDSGKRCRDERAASAAIRTDANVQDKVQRATSNGVDSARGFGDSRHAIERVDSRFPSVCGSGSRSDDGVDRDLPRII</sequence>
<dbReference type="Proteomes" id="UP001165121">
    <property type="component" value="Unassembled WGS sequence"/>
</dbReference>
<evidence type="ECO:0000313" key="2">
    <source>
        <dbReference type="EMBL" id="GMF36439.1"/>
    </source>
</evidence>
<evidence type="ECO:0000313" key="3">
    <source>
        <dbReference type="Proteomes" id="UP001165121"/>
    </source>
</evidence>
<organism evidence="2 3">
    <name type="scientific">Phytophthora fragariaefolia</name>
    <dbReference type="NCBI Taxonomy" id="1490495"/>
    <lineage>
        <taxon>Eukaryota</taxon>
        <taxon>Sar</taxon>
        <taxon>Stramenopiles</taxon>
        <taxon>Oomycota</taxon>
        <taxon>Peronosporomycetes</taxon>
        <taxon>Peronosporales</taxon>
        <taxon>Peronosporaceae</taxon>
        <taxon>Phytophthora</taxon>
    </lineage>
</organism>
<dbReference type="AlphaFoldDB" id="A0A9W6XDL6"/>
<dbReference type="EMBL" id="BSXT01000946">
    <property type="protein sequence ID" value="GMF36439.1"/>
    <property type="molecule type" value="Genomic_DNA"/>
</dbReference>
<accession>A0A9W6XDL6</accession>
<gene>
    <name evidence="2" type="ORF">Pfra01_000992500</name>
</gene>
<proteinExistence type="predicted"/>
<keyword evidence="3" id="KW-1185">Reference proteome</keyword>
<reference evidence="2" key="1">
    <citation type="submission" date="2023-04" db="EMBL/GenBank/DDBJ databases">
        <title>Phytophthora fragariaefolia NBRC 109709.</title>
        <authorList>
            <person name="Ichikawa N."/>
            <person name="Sato H."/>
            <person name="Tonouchi N."/>
        </authorList>
    </citation>
    <scope>NUCLEOTIDE SEQUENCE</scope>
    <source>
        <strain evidence="2">NBRC 109709</strain>
    </source>
</reference>
<comment type="caution">
    <text evidence="2">The sequence shown here is derived from an EMBL/GenBank/DDBJ whole genome shotgun (WGS) entry which is preliminary data.</text>
</comment>
<protein>
    <submittedName>
        <fullName evidence="2">Unnamed protein product</fullName>
    </submittedName>
</protein>
<name>A0A9W6XDL6_9STRA</name>
<feature type="region of interest" description="Disordered" evidence="1">
    <location>
        <begin position="52"/>
        <end position="77"/>
    </location>
</feature>
<feature type="compositionally biased region" description="Basic and acidic residues" evidence="1">
    <location>
        <begin position="64"/>
        <end position="77"/>
    </location>
</feature>